<dbReference type="HAMAP" id="MF_01637">
    <property type="entry name" value="Fe_S_biogen_NfuA"/>
    <property type="match status" value="1"/>
</dbReference>
<evidence type="ECO:0000256" key="4">
    <source>
        <dbReference type="ARBA" id="ARBA00023014"/>
    </source>
</evidence>
<dbReference type="Gene3D" id="2.60.300.12">
    <property type="entry name" value="HesB-like domain"/>
    <property type="match status" value="1"/>
</dbReference>
<dbReference type="InterPro" id="IPR001075">
    <property type="entry name" value="NIF_FeS_clus_asmbl_NifU_C"/>
</dbReference>
<name>A0A845V5C6_9GAMM</name>
<comment type="subunit">
    <text evidence="5">Homodimer.</text>
</comment>
<evidence type="ECO:0000313" key="8">
    <source>
        <dbReference type="Proteomes" id="UP000484885"/>
    </source>
</evidence>
<dbReference type="GO" id="GO:0051604">
    <property type="term" value="P:protein maturation"/>
    <property type="evidence" value="ECO:0007669"/>
    <property type="project" value="UniProtKB-UniRule"/>
</dbReference>
<dbReference type="SUPFAM" id="SSF117916">
    <property type="entry name" value="Fe-S cluster assembly (FSCA) domain-like"/>
    <property type="match status" value="1"/>
</dbReference>
<dbReference type="GO" id="GO:0051539">
    <property type="term" value="F:4 iron, 4 sulfur cluster binding"/>
    <property type="evidence" value="ECO:0007669"/>
    <property type="project" value="UniProtKB-UniRule"/>
</dbReference>
<dbReference type="SUPFAM" id="SSF89360">
    <property type="entry name" value="HesB-like domain"/>
    <property type="match status" value="1"/>
</dbReference>
<dbReference type="Proteomes" id="UP000484885">
    <property type="component" value="Unassembled WGS sequence"/>
</dbReference>
<dbReference type="EMBL" id="JAAGSC010000039">
    <property type="protein sequence ID" value="NDY95411.1"/>
    <property type="molecule type" value="Genomic_DNA"/>
</dbReference>
<keyword evidence="4 5" id="KW-0411">Iron-sulfur</keyword>
<evidence type="ECO:0000256" key="5">
    <source>
        <dbReference type="HAMAP-Rule" id="MF_01637"/>
    </source>
</evidence>
<dbReference type="GO" id="GO:0005506">
    <property type="term" value="F:iron ion binding"/>
    <property type="evidence" value="ECO:0007669"/>
    <property type="project" value="InterPro"/>
</dbReference>
<sequence>MVTITPAARDYFSSLLEQQPEGTNLRICIHRPGSPTAEVELAYCPAGKESETDEPFDCGRFTLFIEINSLPALQDAMIDFERNAMGGELTIRAPGLKGERPSDDAPLTERVNWVLEARINPMVASHGGLVSLVEITSENDVVLKFGGGCQGCGMIDVTLKNGVETTMKQELPEIRNVVDSTDHSQGENPYYAA</sequence>
<reference evidence="7 8" key="1">
    <citation type="submission" date="2020-02" db="EMBL/GenBank/DDBJ databases">
        <authorList>
            <person name="Zhang X.-Y."/>
        </authorList>
    </citation>
    <scope>NUCLEOTIDE SEQUENCE [LARGE SCALE GENOMIC DNA]</scope>
    <source>
        <strain evidence="7 8">C33</strain>
    </source>
</reference>
<keyword evidence="3 5" id="KW-0408">Iron</keyword>
<dbReference type="InterPro" id="IPR035903">
    <property type="entry name" value="HesB-like_dom_sf"/>
</dbReference>
<evidence type="ECO:0000256" key="1">
    <source>
        <dbReference type="ARBA" id="ARBA00022485"/>
    </source>
</evidence>
<dbReference type="InterPro" id="IPR017726">
    <property type="entry name" value="Fe/S_biogenesis_protein_NfuA"/>
</dbReference>
<proteinExistence type="inferred from homology"/>
<comment type="cofactor">
    <cofactor evidence="5">
        <name>[4Fe-4S] cluster</name>
        <dbReference type="ChEBI" id="CHEBI:49883"/>
    </cofactor>
    <text evidence="5">Binds 1 [4Fe-4S] cluster per subunit. The cluster is presumably bound at the interface of two monomers.</text>
</comment>
<organism evidence="7 8">
    <name type="scientific">Wenzhouxiangella limi</name>
    <dbReference type="NCBI Taxonomy" id="2707351"/>
    <lineage>
        <taxon>Bacteria</taxon>
        <taxon>Pseudomonadati</taxon>
        <taxon>Pseudomonadota</taxon>
        <taxon>Gammaproteobacteria</taxon>
        <taxon>Chromatiales</taxon>
        <taxon>Wenzhouxiangellaceae</taxon>
        <taxon>Wenzhouxiangella</taxon>
    </lineage>
</organism>
<dbReference type="Gene3D" id="3.30.300.130">
    <property type="entry name" value="Fe-S cluster assembly (FSCA)"/>
    <property type="match status" value="1"/>
</dbReference>
<dbReference type="PANTHER" id="PTHR11178:SF51">
    <property type="entry name" value="FE_S BIOGENESIS PROTEIN NFUA"/>
    <property type="match status" value="1"/>
</dbReference>
<keyword evidence="2 5" id="KW-0479">Metal-binding</keyword>
<gene>
    <name evidence="5" type="primary">nfuA</name>
    <name evidence="7" type="ORF">G3I74_06700</name>
</gene>
<dbReference type="Pfam" id="PF01106">
    <property type="entry name" value="NifU"/>
    <property type="match status" value="1"/>
</dbReference>
<comment type="similarity">
    <text evidence="5">Belongs to the NfuA family.</text>
</comment>
<evidence type="ECO:0000256" key="2">
    <source>
        <dbReference type="ARBA" id="ARBA00022723"/>
    </source>
</evidence>
<evidence type="ECO:0000259" key="6">
    <source>
        <dbReference type="Pfam" id="PF01106"/>
    </source>
</evidence>
<dbReference type="PANTHER" id="PTHR11178">
    <property type="entry name" value="IRON-SULFUR CLUSTER SCAFFOLD PROTEIN NFU-RELATED"/>
    <property type="match status" value="1"/>
</dbReference>
<protein>
    <recommendedName>
        <fullName evidence="5">Fe/S biogenesis protein NfuA</fullName>
    </recommendedName>
</protein>
<evidence type="ECO:0000256" key="3">
    <source>
        <dbReference type="ARBA" id="ARBA00023004"/>
    </source>
</evidence>
<comment type="caution">
    <text evidence="7">The sequence shown here is derived from an EMBL/GenBank/DDBJ whole genome shotgun (WGS) entry which is preliminary data.</text>
</comment>
<keyword evidence="8" id="KW-1185">Reference proteome</keyword>
<dbReference type="GO" id="GO:0016226">
    <property type="term" value="P:iron-sulfur cluster assembly"/>
    <property type="evidence" value="ECO:0007669"/>
    <property type="project" value="UniProtKB-UniRule"/>
</dbReference>
<feature type="binding site" evidence="5">
    <location>
        <position position="149"/>
    </location>
    <ligand>
        <name>[4Fe-4S] cluster</name>
        <dbReference type="ChEBI" id="CHEBI:49883"/>
    </ligand>
</feature>
<accession>A0A845V5C6</accession>
<comment type="function">
    <text evidence="5">Involved in iron-sulfur cluster biogenesis. Binds a 4Fe-4S cluster, can transfer this cluster to apoproteins, and thereby intervenes in the maturation of Fe/S proteins. Could also act as a scaffold/chaperone for damaged Fe/S proteins.</text>
</comment>
<dbReference type="InterPro" id="IPR034904">
    <property type="entry name" value="FSCA_dom_sf"/>
</dbReference>
<dbReference type="RefSeq" id="WP_164210798.1">
    <property type="nucleotide sequence ID" value="NZ_JAAGSC010000039.1"/>
</dbReference>
<keyword evidence="1 5" id="KW-0004">4Fe-4S</keyword>
<feature type="binding site" evidence="5">
    <location>
        <position position="152"/>
    </location>
    <ligand>
        <name>[4Fe-4S] cluster</name>
        <dbReference type="ChEBI" id="CHEBI:49883"/>
    </ligand>
</feature>
<dbReference type="AlphaFoldDB" id="A0A845V5C6"/>
<evidence type="ECO:0000313" key="7">
    <source>
        <dbReference type="EMBL" id="NDY95411.1"/>
    </source>
</evidence>
<feature type="domain" description="NIF system FeS cluster assembly NifU C-terminal" evidence="6">
    <location>
        <begin position="111"/>
        <end position="178"/>
    </location>
</feature>